<dbReference type="NCBIfam" id="TIGR00467">
    <property type="entry name" value="lysS_arch"/>
    <property type="match status" value="1"/>
</dbReference>
<dbReference type="SUPFAM" id="SSF48163">
    <property type="entry name" value="An anticodon-binding domain of class I aminoacyl-tRNA synthetases"/>
    <property type="match status" value="1"/>
</dbReference>
<accession>A0A7C5L7D6</accession>
<dbReference type="GO" id="GO:0004824">
    <property type="term" value="F:lysine-tRNA ligase activity"/>
    <property type="evidence" value="ECO:0007669"/>
    <property type="project" value="UniProtKB-UniRule"/>
</dbReference>
<reference evidence="11" key="1">
    <citation type="journal article" date="2020" name="mSystems">
        <title>Genome- and Community-Level Interaction Insights into Carbon Utilization and Element Cycling Functions of Hydrothermarchaeota in Hydrothermal Sediment.</title>
        <authorList>
            <person name="Zhou Z."/>
            <person name="Liu Y."/>
            <person name="Xu W."/>
            <person name="Pan J."/>
            <person name="Luo Z.H."/>
            <person name="Li M."/>
        </authorList>
    </citation>
    <scope>NUCLEOTIDE SEQUENCE [LARGE SCALE GENOMIC DNA]</scope>
    <source>
        <strain evidence="11">SpSt-1056</strain>
    </source>
</reference>
<dbReference type="Pfam" id="PF01921">
    <property type="entry name" value="tRNA-synt_1f"/>
    <property type="match status" value="1"/>
</dbReference>
<comment type="caution">
    <text evidence="11">The sequence shown here is derived from an EMBL/GenBank/DDBJ whole genome shotgun (WGS) entry which is preliminary data.</text>
</comment>
<organism evidence="11">
    <name type="scientific">Caldiarchaeum subterraneum</name>
    <dbReference type="NCBI Taxonomy" id="311458"/>
    <lineage>
        <taxon>Archaea</taxon>
        <taxon>Nitrososphaerota</taxon>
        <taxon>Candidatus Caldarchaeales</taxon>
        <taxon>Candidatus Caldarchaeaceae</taxon>
        <taxon>Candidatus Caldarchaeum</taxon>
    </lineage>
</organism>
<dbReference type="InterPro" id="IPR014729">
    <property type="entry name" value="Rossmann-like_a/b/a_fold"/>
</dbReference>
<keyword evidence="3 10" id="KW-0963">Cytoplasm</keyword>
<dbReference type="GO" id="GO:0006430">
    <property type="term" value="P:lysyl-tRNA aminoacylation"/>
    <property type="evidence" value="ECO:0007669"/>
    <property type="project" value="UniProtKB-UniRule"/>
</dbReference>
<name>A0A7C5L7D6_CALS0</name>
<evidence type="ECO:0000256" key="6">
    <source>
        <dbReference type="ARBA" id="ARBA00022840"/>
    </source>
</evidence>
<dbReference type="HAMAP" id="MF_00177">
    <property type="entry name" value="Lys_tRNA_synth_class1"/>
    <property type="match status" value="1"/>
</dbReference>
<sequence length="524" mass="59360">MAERRLIGLGTWIDKLAWTIVEREKSLGRSLEMLRTEAGIAASGFVHIGSMSDSVRAYAVSLALRNLGYNSEMVQFADDMDGLRSVPAEIPKEYEKYLLQPVSLIPDPFGCHESYAVHMENMLLEVLSKAGIEAKLYRGYSMYGEGALKKQITQILSNWRKIGEMIEALTGQQKFRTMLPYFPLCSSCGRIYTTHADSFDEKTGRVHYVCKGVGIKKRWFDGCGYDGEADVSKAEGKLSWKVEWAARWAALDVRFEAYGKDLADSVKVNDWVCRNILGFEPPMHVQYELFLDESRRKISKSRGVSVFTPNAWYSYASPQSLILLLLKRIKGTRVVSPSLIPALMNELDALARQYYSGKGDQRRTGLYQYVYLLNPPKDPPNTIPYNLLVFLASLSPQGREIDFILSKLKRYGYRVDEQAEERAKMALNYYRSFGQPAAEKLALEGSVKTAVAEVAEAVKRAPDADRLQSMVFEIARKHEIKPQTLFQTLYRILLGQDSGPRFATFVVEDLGRERAYELIRSCLA</sequence>
<evidence type="ECO:0000256" key="1">
    <source>
        <dbReference type="ARBA" id="ARBA00004496"/>
    </source>
</evidence>
<protein>
    <recommendedName>
        <fullName evidence="10">Lysine--tRNA ligase</fullName>
        <ecNumber evidence="10">6.1.1.6</ecNumber>
    </recommendedName>
    <alternativeName>
        <fullName evidence="10">Lysyl-tRNA synthetase</fullName>
        <shortName evidence="10">LysRS</shortName>
    </alternativeName>
</protein>
<comment type="subcellular location">
    <subcellularLocation>
        <location evidence="1 10">Cytoplasm</location>
    </subcellularLocation>
</comment>
<dbReference type="GO" id="GO:0005524">
    <property type="term" value="F:ATP binding"/>
    <property type="evidence" value="ECO:0007669"/>
    <property type="project" value="UniProtKB-UniRule"/>
</dbReference>
<keyword evidence="4 10" id="KW-0436">Ligase</keyword>
<evidence type="ECO:0000256" key="8">
    <source>
        <dbReference type="ARBA" id="ARBA00023146"/>
    </source>
</evidence>
<dbReference type="Gene3D" id="1.10.10.770">
    <property type="match status" value="1"/>
</dbReference>
<feature type="binding site" evidence="10">
    <location>
        <position position="300"/>
    </location>
    <ligand>
        <name>ATP</name>
        <dbReference type="ChEBI" id="CHEBI:30616"/>
    </ligand>
</feature>
<keyword evidence="5 10" id="KW-0547">Nucleotide-binding</keyword>
<dbReference type="InterPro" id="IPR002904">
    <property type="entry name" value="Lys-tRNA-ligase"/>
</dbReference>
<comment type="catalytic activity">
    <reaction evidence="9 10">
        <text>tRNA(Lys) + L-lysine + ATP = L-lysyl-tRNA(Lys) + AMP + diphosphate</text>
        <dbReference type="Rhea" id="RHEA:20792"/>
        <dbReference type="Rhea" id="RHEA-COMP:9696"/>
        <dbReference type="Rhea" id="RHEA-COMP:9697"/>
        <dbReference type="ChEBI" id="CHEBI:30616"/>
        <dbReference type="ChEBI" id="CHEBI:32551"/>
        <dbReference type="ChEBI" id="CHEBI:33019"/>
        <dbReference type="ChEBI" id="CHEBI:78442"/>
        <dbReference type="ChEBI" id="CHEBI:78529"/>
        <dbReference type="ChEBI" id="CHEBI:456215"/>
        <dbReference type="EC" id="6.1.1.6"/>
    </reaction>
</comment>
<keyword evidence="6 10" id="KW-0067">ATP-binding</keyword>
<dbReference type="EMBL" id="DRWN01000031">
    <property type="protein sequence ID" value="HHK68405.1"/>
    <property type="molecule type" value="Genomic_DNA"/>
</dbReference>
<dbReference type="GO" id="GO:0000049">
    <property type="term" value="F:tRNA binding"/>
    <property type="evidence" value="ECO:0007669"/>
    <property type="project" value="InterPro"/>
</dbReference>
<proteinExistence type="inferred from homology"/>
<dbReference type="InterPro" id="IPR008925">
    <property type="entry name" value="aa_tRNA-synth_I_cd-bd_sf"/>
</dbReference>
<dbReference type="PANTHER" id="PTHR37940">
    <property type="entry name" value="LYSINE--TRNA LIGASE"/>
    <property type="match status" value="1"/>
</dbReference>
<dbReference type="EC" id="6.1.1.6" evidence="10"/>
<keyword evidence="8 10" id="KW-0030">Aminoacyl-tRNA synthetase</keyword>
<evidence type="ECO:0000256" key="3">
    <source>
        <dbReference type="ARBA" id="ARBA00022490"/>
    </source>
</evidence>
<feature type="short sequence motif" description="'HIGH' region" evidence="10">
    <location>
        <begin position="42"/>
        <end position="50"/>
    </location>
</feature>
<dbReference type="SUPFAM" id="SSF52374">
    <property type="entry name" value="Nucleotidylyl transferase"/>
    <property type="match status" value="1"/>
</dbReference>
<evidence type="ECO:0000256" key="9">
    <source>
        <dbReference type="ARBA" id="ARBA00048573"/>
    </source>
</evidence>
<dbReference type="GO" id="GO:0005737">
    <property type="term" value="C:cytoplasm"/>
    <property type="evidence" value="ECO:0007669"/>
    <property type="project" value="UniProtKB-SubCell"/>
</dbReference>
<evidence type="ECO:0000256" key="4">
    <source>
        <dbReference type="ARBA" id="ARBA00022598"/>
    </source>
</evidence>
<gene>
    <name evidence="10 11" type="primary">lysS</name>
    <name evidence="11" type="ORF">ENM11_04530</name>
</gene>
<dbReference type="PANTHER" id="PTHR37940:SF1">
    <property type="entry name" value="LYSINE--TRNA LIGASE"/>
    <property type="match status" value="1"/>
</dbReference>
<feature type="short sequence motif" description="'KMSKS' region" evidence="10">
    <location>
        <begin position="297"/>
        <end position="301"/>
    </location>
</feature>
<evidence type="ECO:0000256" key="7">
    <source>
        <dbReference type="ARBA" id="ARBA00022917"/>
    </source>
</evidence>
<evidence type="ECO:0000256" key="5">
    <source>
        <dbReference type="ARBA" id="ARBA00022741"/>
    </source>
</evidence>
<evidence type="ECO:0000256" key="2">
    <source>
        <dbReference type="ARBA" id="ARBA00005594"/>
    </source>
</evidence>
<dbReference type="InterPro" id="IPR020751">
    <property type="entry name" value="aa-tRNA-synth_I_codon-bd_sub2"/>
</dbReference>
<dbReference type="Gene3D" id="3.40.50.620">
    <property type="entry name" value="HUPs"/>
    <property type="match status" value="2"/>
</dbReference>
<dbReference type="AlphaFoldDB" id="A0A7C5L7D6"/>
<keyword evidence="7 10" id="KW-0648">Protein biosynthesis</keyword>
<evidence type="ECO:0000313" key="11">
    <source>
        <dbReference type="EMBL" id="HHK68405.1"/>
    </source>
</evidence>
<evidence type="ECO:0000256" key="10">
    <source>
        <dbReference type="HAMAP-Rule" id="MF_00177"/>
    </source>
</evidence>
<dbReference type="Gene3D" id="1.10.10.350">
    <property type="match status" value="1"/>
</dbReference>
<comment type="similarity">
    <text evidence="2 10">Belongs to the class-I aminoacyl-tRNA synthetase family.</text>
</comment>